<keyword evidence="6" id="KW-1185">Reference proteome</keyword>
<proteinExistence type="inferred from homology"/>
<keyword evidence="2" id="KW-0479">Metal-binding</keyword>
<evidence type="ECO:0000256" key="3">
    <source>
        <dbReference type="ARBA" id="ARBA00022801"/>
    </source>
</evidence>
<sequence length="303" mass="33015">MRPVEAAFFDLDKTVIARASVAALGRPLYRHGLVRRRTLVRALVSQFVYLHLGASEDRLERIRDSVLSLARGWEQAQVARLVEESLAEVVEPLIYAEALELFAEHRAAGRRVYLVSASPEEIVRPLAARLGADGALASRAVVDADGRYTGALAFYCAGPYKAQALLRLAETEGIDLARSFAYSDSLSDLPMLELVGRPVAVNPERALAKLAAQRGWPIRRFTQPVRLRDRLPVPSGQQAALAGAAAAGVAAAVLLWRTQRVRGWLPGAQARLQALGAWTALAWGSGWSWLRPAGAAWRRADRG</sequence>
<dbReference type="EMBL" id="JBHLYQ010000017">
    <property type="protein sequence ID" value="MFC0081133.1"/>
    <property type="molecule type" value="Genomic_DNA"/>
</dbReference>
<reference evidence="5 6" key="1">
    <citation type="submission" date="2024-09" db="EMBL/GenBank/DDBJ databases">
        <authorList>
            <person name="Sun Q."/>
            <person name="Mori K."/>
        </authorList>
    </citation>
    <scope>NUCLEOTIDE SEQUENCE [LARGE SCALE GENOMIC DNA]</scope>
    <source>
        <strain evidence="5 6">JCM 15389</strain>
    </source>
</reference>
<comment type="caution">
    <text evidence="5">The sequence shown here is derived from an EMBL/GenBank/DDBJ whole genome shotgun (WGS) entry which is preliminary data.</text>
</comment>
<dbReference type="InterPro" id="IPR006385">
    <property type="entry name" value="HAD_hydro_SerB1"/>
</dbReference>
<accession>A0ABV6C1F6</accession>
<dbReference type="InterPro" id="IPR036412">
    <property type="entry name" value="HAD-like_sf"/>
</dbReference>
<dbReference type="NCBIfam" id="TIGR01488">
    <property type="entry name" value="HAD-SF-IB"/>
    <property type="match status" value="1"/>
</dbReference>
<dbReference type="Gene3D" id="3.40.50.1000">
    <property type="entry name" value="HAD superfamily/HAD-like"/>
    <property type="match status" value="1"/>
</dbReference>
<dbReference type="CDD" id="cd02612">
    <property type="entry name" value="HAD_PGPPase"/>
    <property type="match status" value="1"/>
</dbReference>
<dbReference type="Pfam" id="PF12710">
    <property type="entry name" value="HAD"/>
    <property type="match status" value="1"/>
</dbReference>
<organism evidence="5 6">
    <name type="scientific">Aciditerrimonas ferrireducens</name>
    <dbReference type="NCBI Taxonomy" id="667306"/>
    <lineage>
        <taxon>Bacteria</taxon>
        <taxon>Bacillati</taxon>
        <taxon>Actinomycetota</taxon>
        <taxon>Acidimicrobiia</taxon>
        <taxon>Acidimicrobiales</taxon>
        <taxon>Acidimicrobiaceae</taxon>
        <taxon>Aciditerrimonas</taxon>
    </lineage>
</organism>
<dbReference type="InterPro" id="IPR050582">
    <property type="entry name" value="HAD-like_SerB"/>
</dbReference>
<keyword evidence="3 5" id="KW-0378">Hydrolase</keyword>
<name>A0ABV6C1F6_9ACTN</name>
<gene>
    <name evidence="5" type="ORF">ACFFRE_03025</name>
</gene>
<dbReference type="GO" id="GO:0016787">
    <property type="term" value="F:hydrolase activity"/>
    <property type="evidence" value="ECO:0007669"/>
    <property type="project" value="UniProtKB-KW"/>
</dbReference>
<dbReference type="NCBIfam" id="TIGR01490">
    <property type="entry name" value="HAD-SF-IB-hyp1"/>
    <property type="match status" value="1"/>
</dbReference>
<evidence type="ECO:0000256" key="4">
    <source>
        <dbReference type="ARBA" id="ARBA00022842"/>
    </source>
</evidence>
<evidence type="ECO:0000256" key="1">
    <source>
        <dbReference type="ARBA" id="ARBA00009184"/>
    </source>
</evidence>
<evidence type="ECO:0000313" key="5">
    <source>
        <dbReference type="EMBL" id="MFC0081133.1"/>
    </source>
</evidence>
<dbReference type="InterPro" id="IPR023214">
    <property type="entry name" value="HAD_sf"/>
</dbReference>
<comment type="similarity">
    <text evidence="1">Belongs to the HAD-like hydrolase superfamily. SerB family.</text>
</comment>
<protein>
    <submittedName>
        <fullName evidence="5">HAD family hydrolase</fullName>
    </submittedName>
</protein>
<evidence type="ECO:0000313" key="6">
    <source>
        <dbReference type="Proteomes" id="UP001589788"/>
    </source>
</evidence>
<keyword evidence="4" id="KW-0460">Magnesium</keyword>
<dbReference type="SUPFAM" id="SSF56784">
    <property type="entry name" value="HAD-like"/>
    <property type="match status" value="1"/>
</dbReference>
<dbReference type="Proteomes" id="UP001589788">
    <property type="component" value="Unassembled WGS sequence"/>
</dbReference>
<evidence type="ECO:0000256" key="2">
    <source>
        <dbReference type="ARBA" id="ARBA00022723"/>
    </source>
</evidence>
<dbReference type="PANTHER" id="PTHR43344:SF13">
    <property type="entry name" value="PHOSPHATASE RV3661-RELATED"/>
    <property type="match status" value="1"/>
</dbReference>
<dbReference type="RefSeq" id="WP_377788111.1">
    <property type="nucleotide sequence ID" value="NZ_JBHLYQ010000017.1"/>
</dbReference>
<dbReference type="PANTHER" id="PTHR43344">
    <property type="entry name" value="PHOSPHOSERINE PHOSPHATASE"/>
    <property type="match status" value="1"/>
</dbReference>
<dbReference type="Gene3D" id="1.20.1440.100">
    <property type="entry name" value="SG protein - dephosphorylation function"/>
    <property type="match status" value="1"/>
</dbReference>